<name>A0ABD3HZ66_9MARC</name>
<gene>
    <name evidence="2" type="ORF">R1sor_010729</name>
</gene>
<protein>
    <submittedName>
        <fullName evidence="2">Uncharacterized protein</fullName>
    </submittedName>
</protein>
<sequence length="197" mass="21852">MWDVSRQGYNRKRVKPEVEETTTAIAAPTTTTGSTDQSNSRSGACYPRKTRRTARTMANASSKTLQQQKQRKHRSQLLSGLDSQAWQFFSFPSWSSTRSDHSIDFITGGTGNLSLNRTISSHSWPGVVFNTHDEWVGETDSVVPAMANLSVKEQGQEAKVRGRSDQMASSSTSFRDGTTSWIPGSDVNEKFKLITIL</sequence>
<keyword evidence="3" id="KW-1185">Reference proteome</keyword>
<comment type="caution">
    <text evidence="2">The sequence shown here is derived from an EMBL/GenBank/DDBJ whole genome shotgun (WGS) entry which is preliminary data.</text>
</comment>
<feature type="compositionally biased region" description="Basic and acidic residues" evidence="1">
    <location>
        <begin position="154"/>
        <end position="164"/>
    </location>
</feature>
<feature type="compositionally biased region" description="Low complexity" evidence="1">
    <location>
        <begin position="21"/>
        <end position="35"/>
    </location>
</feature>
<dbReference type="AlphaFoldDB" id="A0ABD3HZ66"/>
<feature type="compositionally biased region" description="Polar residues" evidence="1">
    <location>
        <begin position="166"/>
        <end position="176"/>
    </location>
</feature>
<feature type="region of interest" description="Disordered" evidence="1">
    <location>
        <begin position="154"/>
        <end position="176"/>
    </location>
</feature>
<evidence type="ECO:0000313" key="2">
    <source>
        <dbReference type="EMBL" id="KAL3696653.1"/>
    </source>
</evidence>
<feature type="compositionally biased region" description="Polar residues" evidence="1">
    <location>
        <begin position="56"/>
        <end position="68"/>
    </location>
</feature>
<proteinExistence type="predicted"/>
<organism evidence="2 3">
    <name type="scientific">Riccia sorocarpa</name>
    <dbReference type="NCBI Taxonomy" id="122646"/>
    <lineage>
        <taxon>Eukaryota</taxon>
        <taxon>Viridiplantae</taxon>
        <taxon>Streptophyta</taxon>
        <taxon>Embryophyta</taxon>
        <taxon>Marchantiophyta</taxon>
        <taxon>Marchantiopsida</taxon>
        <taxon>Marchantiidae</taxon>
        <taxon>Marchantiales</taxon>
        <taxon>Ricciaceae</taxon>
        <taxon>Riccia</taxon>
    </lineage>
</organism>
<evidence type="ECO:0000256" key="1">
    <source>
        <dbReference type="SAM" id="MobiDB-lite"/>
    </source>
</evidence>
<evidence type="ECO:0000313" key="3">
    <source>
        <dbReference type="Proteomes" id="UP001633002"/>
    </source>
</evidence>
<reference evidence="2 3" key="1">
    <citation type="submission" date="2024-09" db="EMBL/GenBank/DDBJ databases">
        <title>Chromosome-scale assembly of Riccia sorocarpa.</title>
        <authorList>
            <person name="Paukszto L."/>
        </authorList>
    </citation>
    <scope>NUCLEOTIDE SEQUENCE [LARGE SCALE GENOMIC DNA]</scope>
    <source>
        <strain evidence="2">LP-2024</strain>
        <tissue evidence="2">Aerial parts of the thallus</tissue>
    </source>
</reference>
<dbReference type="Proteomes" id="UP001633002">
    <property type="component" value="Unassembled WGS sequence"/>
</dbReference>
<accession>A0ABD3HZ66</accession>
<feature type="region of interest" description="Disordered" evidence="1">
    <location>
        <begin position="1"/>
        <end position="76"/>
    </location>
</feature>
<dbReference type="EMBL" id="JBJQOH010000002">
    <property type="protein sequence ID" value="KAL3696653.1"/>
    <property type="molecule type" value="Genomic_DNA"/>
</dbReference>